<dbReference type="Gene3D" id="3.30.40.10">
    <property type="entry name" value="Zinc/RING finger domain, C3HC4 (zinc finger)"/>
    <property type="match status" value="1"/>
</dbReference>
<dbReference type="InterPro" id="IPR037381">
    <property type="entry name" value="RFWD3"/>
</dbReference>
<evidence type="ECO:0000256" key="10">
    <source>
        <dbReference type="ARBA" id="ARBA00022763"/>
    </source>
</evidence>
<dbReference type="PANTHER" id="PTHR16047:SF7">
    <property type="entry name" value="E3 UBIQUITIN-PROTEIN LIGASE RFWD3"/>
    <property type="match status" value="1"/>
</dbReference>
<evidence type="ECO:0000256" key="8">
    <source>
        <dbReference type="ARBA" id="ARBA00022679"/>
    </source>
</evidence>
<evidence type="ECO:0000256" key="9">
    <source>
        <dbReference type="ARBA" id="ARBA00022737"/>
    </source>
</evidence>
<keyword evidence="12" id="KW-0833">Ubl conjugation pathway</keyword>
<evidence type="ECO:0000256" key="3">
    <source>
        <dbReference type="ARBA" id="ARBA00004496"/>
    </source>
</evidence>
<feature type="region of interest" description="Disordered" evidence="18">
    <location>
        <begin position="1"/>
        <end position="20"/>
    </location>
</feature>
<gene>
    <name evidence="20" type="ORF">PVAND_014016</name>
</gene>
<evidence type="ECO:0000256" key="11">
    <source>
        <dbReference type="ARBA" id="ARBA00022771"/>
    </source>
</evidence>
<comment type="subcellular location">
    <subcellularLocation>
        <location evidence="3">Cytoplasm</location>
    </subcellularLocation>
    <subcellularLocation>
        <location evidence="2">Nucleus</location>
        <location evidence="2">PML body</location>
    </subcellularLocation>
</comment>
<dbReference type="Proteomes" id="UP001107558">
    <property type="component" value="Chromosome 1"/>
</dbReference>
<dbReference type="InterPro" id="IPR056527">
    <property type="entry name" value="WD40_RFWD3"/>
</dbReference>
<keyword evidence="11 16" id="KW-0863">Zinc-finger</keyword>
<dbReference type="Pfam" id="PF13639">
    <property type="entry name" value="zf-RING_2"/>
    <property type="match status" value="1"/>
</dbReference>
<evidence type="ECO:0000256" key="13">
    <source>
        <dbReference type="ARBA" id="ARBA00022833"/>
    </source>
</evidence>
<evidence type="ECO:0000256" key="5">
    <source>
        <dbReference type="ARBA" id="ARBA00012483"/>
    </source>
</evidence>
<dbReference type="AlphaFoldDB" id="A0A9J6CT78"/>
<keyword evidence="13" id="KW-0862">Zinc</keyword>
<dbReference type="Gene3D" id="2.130.10.10">
    <property type="entry name" value="YVTN repeat-like/Quinoprotein amine dehydrogenase"/>
    <property type="match status" value="1"/>
</dbReference>
<dbReference type="Pfam" id="PF23419">
    <property type="entry name" value="WD40_RFWD3"/>
    <property type="match status" value="1"/>
</dbReference>
<keyword evidence="8" id="KW-0808">Transferase</keyword>
<dbReference type="SMART" id="SM00184">
    <property type="entry name" value="RING"/>
    <property type="match status" value="1"/>
</dbReference>
<keyword evidence="6" id="KW-0963">Cytoplasm</keyword>
<name>A0A9J6CT78_POLVA</name>
<dbReference type="SUPFAM" id="SSF57850">
    <property type="entry name" value="RING/U-box"/>
    <property type="match status" value="1"/>
</dbReference>
<evidence type="ECO:0000256" key="16">
    <source>
        <dbReference type="PROSITE-ProRule" id="PRU00175"/>
    </source>
</evidence>
<keyword evidence="21" id="KW-1185">Reference proteome</keyword>
<protein>
    <recommendedName>
        <fullName evidence="5">RING-type E3 ubiquitin transferase</fullName>
        <ecNumber evidence="5">2.3.2.27</ecNumber>
    </recommendedName>
</protein>
<keyword evidence="10" id="KW-0227">DNA damage</keyword>
<keyword evidence="7" id="KW-0853">WD repeat</keyword>
<keyword evidence="14" id="KW-0234">DNA repair</keyword>
<feature type="coiled-coil region" evidence="17">
    <location>
        <begin position="127"/>
        <end position="175"/>
    </location>
</feature>
<keyword evidence="9" id="KW-0677">Repeat</keyword>
<dbReference type="SUPFAM" id="SSF50978">
    <property type="entry name" value="WD40 repeat-like"/>
    <property type="match status" value="1"/>
</dbReference>
<dbReference type="OrthoDB" id="5600418at2759"/>
<evidence type="ECO:0000313" key="20">
    <source>
        <dbReference type="EMBL" id="KAG5684803.1"/>
    </source>
</evidence>
<dbReference type="InterPro" id="IPR013083">
    <property type="entry name" value="Znf_RING/FYVE/PHD"/>
</dbReference>
<proteinExistence type="predicted"/>
<dbReference type="GO" id="GO:0061630">
    <property type="term" value="F:ubiquitin protein ligase activity"/>
    <property type="evidence" value="ECO:0007669"/>
    <property type="project" value="UniProtKB-EC"/>
</dbReference>
<evidence type="ECO:0000256" key="14">
    <source>
        <dbReference type="ARBA" id="ARBA00023204"/>
    </source>
</evidence>
<organism evidence="20 21">
    <name type="scientific">Polypedilum vanderplanki</name>
    <name type="common">Sleeping chironomid midge</name>
    <dbReference type="NCBI Taxonomy" id="319348"/>
    <lineage>
        <taxon>Eukaryota</taxon>
        <taxon>Metazoa</taxon>
        <taxon>Ecdysozoa</taxon>
        <taxon>Arthropoda</taxon>
        <taxon>Hexapoda</taxon>
        <taxon>Insecta</taxon>
        <taxon>Pterygota</taxon>
        <taxon>Neoptera</taxon>
        <taxon>Endopterygota</taxon>
        <taxon>Diptera</taxon>
        <taxon>Nematocera</taxon>
        <taxon>Chironomoidea</taxon>
        <taxon>Chironomidae</taxon>
        <taxon>Chironominae</taxon>
        <taxon>Polypedilum</taxon>
        <taxon>Polypedilum</taxon>
    </lineage>
</organism>
<dbReference type="GO" id="GO:0016567">
    <property type="term" value="P:protein ubiquitination"/>
    <property type="evidence" value="ECO:0007669"/>
    <property type="project" value="InterPro"/>
</dbReference>
<evidence type="ECO:0000256" key="17">
    <source>
        <dbReference type="SAM" id="Coils"/>
    </source>
</evidence>
<reference evidence="20" key="1">
    <citation type="submission" date="2021-03" db="EMBL/GenBank/DDBJ databases">
        <title>Chromosome level genome of the anhydrobiotic midge Polypedilum vanderplanki.</title>
        <authorList>
            <person name="Yoshida Y."/>
            <person name="Kikawada T."/>
            <person name="Gusev O."/>
        </authorList>
    </citation>
    <scope>NUCLEOTIDE SEQUENCE</scope>
    <source>
        <strain evidence="20">NIAS01</strain>
        <tissue evidence="20">Whole body or cell culture</tissue>
    </source>
</reference>
<keyword evidence="15" id="KW-0539">Nucleus</keyword>
<dbReference type="SMART" id="SM00320">
    <property type="entry name" value="WD40"/>
    <property type="match status" value="2"/>
</dbReference>
<dbReference type="EMBL" id="JADBJN010000001">
    <property type="protein sequence ID" value="KAG5684803.1"/>
    <property type="molecule type" value="Genomic_DNA"/>
</dbReference>
<accession>A0A9J6CT78</accession>
<evidence type="ECO:0000256" key="4">
    <source>
        <dbReference type="ARBA" id="ARBA00004906"/>
    </source>
</evidence>
<dbReference type="EC" id="2.3.2.27" evidence="5"/>
<evidence type="ECO:0000256" key="6">
    <source>
        <dbReference type="ARBA" id="ARBA00022490"/>
    </source>
</evidence>
<evidence type="ECO:0000256" key="1">
    <source>
        <dbReference type="ARBA" id="ARBA00000900"/>
    </source>
</evidence>
<keyword evidence="11 16" id="KW-0479">Metal-binding</keyword>
<dbReference type="PANTHER" id="PTHR16047">
    <property type="entry name" value="RFWD3 PROTEIN"/>
    <property type="match status" value="1"/>
</dbReference>
<dbReference type="GO" id="GO:0005737">
    <property type="term" value="C:cytoplasm"/>
    <property type="evidence" value="ECO:0007669"/>
    <property type="project" value="UniProtKB-SubCell"/>
</dbReference>
<keyword evidence="17" id="KW-0175">Coiled coil</keyword>
<dbReference type="GO" id="GO:0016605">
    <property type="term" value="C:PML body"/>
    <property type="evidence" value="ECO:0007669"/>
    <property type="project" value="UniProtKB-SubCell"/>
</dbReference>
<dbReference type="CDD" id="cd16450">
    <property type="entry name" value="mRING-C3HGC3_RFWD3"/>
    <property type="match status" value="1"/>
</dbReference>
<dbReference type="GO" id="GO:0008270">
    <property type="term" value="F:zinc ion binding"/>
    <property type="evidence" value="ECO:0007669"/>
    <property type="project" value="UniProtKB-KW"/>
</dbReference>
<dbReference type="InterPro" id="IPR036322">
    <property type="entry name" value="WD40_repeat_dom_sf"/>
</dbReference>
<dbReference type="PROSITE" id="PS50089">
    <property type="entry name" value="ZF_RING_2"/>
    <property type="match status" value="1"/>
</dbReference>
<dbReference type="InterPro" id="IPR001841">
    <property type="entry name" value="Znf_RING"/>
</dbReference>
<comment type="catalytic activity">
    <reaction evidence="1">
        <text>S-ubiquitinyl-[E2 ubiquitin-conjugating enzyme]-L-cysteine + [acceptor protein]-L-lysine = [E2 ubiquitin-conjugating enzyme]-L-cysteine + N(6)-ubiquitinyl-[acceptor protein]-L-lysine.</text>
        <dbReference type="EC" id="2.3.2.27"/>
    </reaction>
</comment>
<feature type="domain" description="RING-type" evidence="19">
    <location>
        <begin position="60"/>
        <end position="103"/>
    </location>
</feature>
<dbReference type="InterPro" id="IPR015943">
    <property type="entry name" value="WD40/YVTN_repeat-like_dom_sf"/>
</dbReference>
<comment type="caution">
    <text evidence="20">The sequence shown here is derived from an EMBL/GenBank/DDBJ whole genome shotgun (WGS) entry which is preliminary data.</text>
</comment>
<evidence type="ECO:0000256" key="7">
    <source>
        <dbReference type="ARBA" id="ARBA00022574"/>
    </source>
</evidence>
<evidence type="ECO:0000256" key="12">
    <source>
        <dbReference type="ARBA" id="ARBA00022786"/>
    </source>
</evidence>
<evidence type="ECO:0000256" key="18">
    <source>
        <dbReference type="SAM" id="MobiDB-lite"/>
    </source>
</evidence>
<dbReference type="GO" id="GO:0036297">
    <property type="term" value="P:interstrand cross-link repair"/>
    <property type="evidence" value="ECO:0007669"/>
    <property type="project" value="InterPro"/>
</dbReference>
<evidence type="ECO:0000256" key="15">
    <source>
        <dbReference type="ARBA" id="ARBA00023242"/>
    </source>
</evidence>
<evidence type="ECO:0000256" key="2">
    <source>
        <dbReference type="ARBA" id="ARBA00004322"/>
    </source>
</evidence>
<evidence type="ECO:0000313" key="21">
    <source>
        <dbReference type="Proteomes" id="UP001107558"/>
    </source>
</evidence>
<dbReference type="InterPro" id="IPR001680">
    <property type="entry name" value="WD40_rpt"/>
</dbReference>
<comment type="pathway">
    <text evidence="4">Protein modification; protein ubiquitination.</text>
</comment>
<feature type="compositionally biased region" description="Acidic residues" evidence="18">
    <location>
        <begin position="1"/>
        <end position="15"/>
    </location>
</feature>
<evidence type="ECO:0000259" key="19">
    <source>
        <dbReference type="PROSITE" id="PS50089"/>
    </source>
</evidence>
<sequence length="519" mass="58773">MDDTEENQVENENPEVLEVTTEELTIPIPDVVSPSKKKRKLESPMKLPNLNLIEDDGSICSICLDNFHSSGPHRLISLSCGHLYGESCITTWLKDQKNCPQCKKKASAREFRPIFATRIQIIDNSREMELELKIQKLENDKRNLILTNESDKLTIAVQKRQITDLKKELECLKKLALPRNNLGTECIQTIRSGRMYLDKNIDFKENSECRAIKFMSKAKKLVLSQKIVGTTLWSGYGVRFIDAVTYKGERFLNVSAKPVIDLSFDMTDSFISCCSRESMCKVFNCNTGQNIATMSTNVPIWSCSFNKNLENQVLLGGQDGHVYVYDLKRPIEPLIAVTSLGSKTPVKFILSINKTENFPFGGFFIIHVRGLYLYECQADLDFKVTKLNFEDSIVSASYDNKTEMILISTPGEDQTTHILMRLIKADEVPVLQEIYRIHSNQGLTSRPTQIKVPDGFVVTSYSNREIQVHTPSIGRVHSVPMPSLVNDFCAIYNDSISPPTFAALSSNKCRIYKVNLEYT</sequence>